<feature type="compositionally biased region" description="Pro residues" evidence="7">
    <location>
        <begin position="24"/>
        <end position="33"/>
    </location>
</feature>
<dbReference type="SUPFAM" id="SSF57667">
    <property type="entry name" value="beta-beta-alpha zinc fingers"/>
    <property type="match status" value="1"/>
</dbReference>
<name>A0A6J1DHJ1_MOMCH</name>
<evidence type="ECO:0000256" key="1">
    <source>
        <dbReference type="ARBA" id="ARBA00004123"/>
    </source>
</evidence>
<keyword evidence="2" id="KW-0479">Metal-binding</keyword>
<dbReference type="AlphaFoldDB" id="A0A6J1DHJ1"/>
<dbReference type="GO" id="GO:0008270">
    <property type="term" value="F:zinc ion binding"/>
    <property type="evidence" value="ECO:0007669"/>
    <property type="project" value="UniProtKB-KW"/>
</dbReference>
<sequence length="273" mass="29179">MDLPTSELSPSETSTIISTSESSPPCPKPPPENGDPKADQLNPNSELGLDLSLCNDDSHHGSNPELNLIDCFHSNLAESAAAGETEPRVFSCNYCQRKFYSSQALGGHQNAHKRERTLAKRTQRVGSGSNFGLAHRYSSMASLPLHGSFSRSLGIQAHSMIHKPSFDVSGIGSSGIYGHGSGWARQPLGQQPAIGRLVQQGISHVGGLRGISSNTGAARFEGVKKFSPPTPMPTPPTQQVGEFWWDGGGGGFSHLKVKAKQEELLKLDLSLKL</sequence>
<dbReference type="Gene3D" id="3.30.160.60">
    <property type="entry name" value="Classic Zinc Finger"/>
    <property type="match status" value="1"/>
</dbReference>
<evidence type="ECO:0000259" key="8">
    <source>
        <dbReference type="PROSITE" id="PS50157"/>
    </source>
</evidence>
<keyword evidence="4" id="KW-0862">Zinc</keyword>
<proteinExistence type="predicted"/>
<dbReference type="InterPro" id="IPR013087">
    <property type="entry name" value="Znf_C2H2_type"/>
</dbReference>
<accession>A0A6J1DHJ1</accession>
<comment type="subcellular location">
    <subcellularLocation>
        <location evidence="1">Nucleus</location>
    </subcellularLocation>
</comment>
<dbReference type="PANTHER" id="PTHR47287">
    <property type="entry name" value="C2H2 AND C2HC ZINC FINGERS SUPERFAMILY PROTEIN"/>
    <property type="match status" value="1"/>
</dbReference>
<dbReference type="Proteomes" id="UP000504603">
    <property type="component" value="Unplaced"/>
</dbReference>
<evidence type="ECO:0000256" key="2">
    <source>
        <dbReference type="ARBA" id="ARBA00022723"/>
    </source>
</evidence>
<reference evidence="10" key="1">
    <citation type="submission" date="2025-08" db="UniProtKB">
        <authorList>
            <consortium name="RefSeq"/>
        </authorList>
    </citation>
    <scope>IDENTIFICATION</scope>
    <source>
        <strain evidence="10">OHB3-1</strain>
    </source>
</reference>
<evidence type="ECO:0000313" key="10">
    <source>
        <dbReference type="RefSeq" id="XP_022153468.1"/>
    </source>
</evidence>
<evidence type="ECO:0000256" key="6">
    <source>
        <dbReference type="PROSITE-ProRule" id="PRU00042"/>
    </source>
</evidence>
<feature type="region of interest" description="Disordered" evidence="7">
    <location>
        <begin position="1"/>
        <end position="48"/>
    </location>
</feature>
<dbReference type="FunFam" id="3.30.160.60:FF:001366">
    <property type="entry name" value="Zinc finger protein 2"/>
    <property type="match status" value="1"/>
</dbReference>
<dbReference type="GO" id="GO:0005634">
    <property type="term" value="C:nucleus"/>
    <property type="evidence" value="ECO:0007669"/>
    <property type="project" value="UniProtKB-SubCell"/>
</dbReference>
<dbReference type="RefSeq" id="XP_022153468.1">
    <property type="nucleotide sequence ID" value="XM_022297776.1"/>
</dbReference>
<dbReference type="KEGG" id="mcha:111020971"/>
<dbReference type="OrthoDB" id="1933825at2759"/>
<evidence type="ECO:0000256" key="3">
    <source>
        <dbReference type="ARBA" id="ARBA00022771"/>
    </source>
</evidence>
<feature type="domain" description="C2H2-type" evidence="8">
    <location>
        <begin position="90"/>
        <end position="117"/>
    </location>
</feature>
<dbReference type="GeneID" id="111020971"/>
<dbReference type="PROSITE" id="PS50157">
    <property type="entry name" value="ZINC_FINGER_C2H2_2"/>
    <property type="match status" value="1"/>
</dbReference>
<gene>
    <name evidence="10" type="primary">LOC111020971</name>
</gene>
<dbReference type="InterPro" id="IPR036236">
    <property type="entry name" value="Znf_C2H2_sf"/>
</dbReference>
<dbReference type="PANTHER" id="PTHR47287:SF15">
    <property type="entry name" value="ZINC FINGER PROTEIN 3-LIKE"/>
    <property type="match status" value="1"/>
</dbReference>
<dbReference type="GO" id="GO:0009788">
    <property type="term" value="P:negative regulation of abscisic acid-activated signaling pathway"/>
    <property type="evidence" value="ECO:0007669"/>
    <property type="project" value="InterPro"/>
</dbReference>
<dbReference type="PROSITE" id="PS00028">
    <property type="entry name" value="ZINC_FINGER_C2H2_1"/>
    <property type="match status" value="1"/>
</dbReference>
<feature type="compositionally biased region" description="Low complexity" evidence="7">
    <location>
        <begin position="1"/>
        <end position="23"/>
    </location>
</feature>
<dbReference type="InterPro" id="IPR044246">
    <property type="entry name" value="ZFP3-like"/>
</dbReference>
<evidence type="ECO:0000256" key="7">
    <source>
        <dbReference type="SAM" id="MobiDB-lite"/>
    </source>
</evidence>
<protein>
    <submittedName>
        <fullName evidence="10">Zinc finger protein 1-like</fullName>
    </submittedName>
</protein>
<evidence type="ECO:0000256" key="4">
    <source>
        <dbReference type="ARBA" id="ARBA00022833"/>
    </source>
</evidence>
<evidence type="ECO:0000313" key="9">
    <source>
        <dbReference type="Proteomes" id="UP000504603"/>
    </source>
</evidence>
<keyword evidence="3 6" id="KW-0863">Zinc-finger</keyword>
<organism evidence="9 10">
    <name type="scientific">Momordica charantia</name>
    <name type="common">Bitter gourd</name>
    <name type="synonym">Balsam pear</name>
    <dbReference type="NCBI Taxonomy" id="3673"/>
    <lineage>
        <taxon>Eukaryota</taxon>
        <taxon>Viridiplantae</taxon>
        <taxon>Streptophyta</taxon>
        <taxon>Embryophyta</taxon>
        <taxon>Tracheophyta</taxon>
        <taxon>Spermatophyta</taxon>
        <taxon>Magnoliopsida</taxon>
        <taxon>eudicotyledons</taxon>
        <taxon>Gunneridae</taxon>
        <taxon>Pentapetalae</taxon>
        <taxon>rosids</taxon>
        <taxon>fabids</taxon>
        <taxon>Cucurbitales</taxon>
        <taxon>Cucurbitaceae</taxon>
        <taxon>Momordiceae</taxon>
        <taxon>Momordica</taxon>
    </lineage>
</organism>
<keyword evidence="9" id="KW-1185">Reference proteome</keyword>
<evidence type="ECO:0000256" key="5">
    <source>
        <dbReference type="ARBA" id="ARBA00023242"/>
    </source>
</evidence>
<keyword evidence="5" id="KW-0539">Nucleus</keyword>